<proteinExistence type="predicted"/>
<organism evidence="2 3">
    <name type="scientific">Desulfacinum hydrothermale DSM 13146</name>
    <dbReference type="NCBI Taxonomy" id="1121390"/>
    <lineage>
        <taxon>Bacteria</taxon>
        <taxon>Pseudomonadati</taxon>
        <taxon>Thermodesulfobacteriota</taxon>
        <taxon>Syntrophobacteria</taxon>
        <taxon>Syntrophobacterales</taxon>
        <taxon>Syntrophobacteraceae</taxon>
        <taxon>Desulfacinum</taxon>
    </lineage>
</organism>
<dbReference type="STRING" id="1121390.SAMN02746041_03046"/>
<gene>
    <name evidence="2" type="ORF">SAMN02746041_03046</name>
</gene>
<sequence>MPIYEFECSQCSEKFEYLVFRSDEPVSCPACGSQDAQRVMSVCGFKSGGDKGAASSRMGSAGASSCSGCAGGSCATCH</sequence>
<dbReference type="EMBL" id="FWXF01000023">
    <property type="protein sequence ID" value="SMC27714.1"/>
    <property type="molecule type" value="Genomic_DNA"/>
</dbReference>
<accession>A0A1W1XV45</accession>
<dbReference type="NCBIfam" id="TIGR02605">
    <property type="entry name" value="CxxC_CxxC_SSSS"/>
    <property type="match status" value="1"/>
</dbReference>
<dbReference type="OrthoDB" id="9813321at2"/>
<evidence type="ECO:0000313" key="3">
    <source>
        <dbReference type="Proteomes" id="UP000192783"/>
    </source>
</evidence>
<protein>
    <submittedName>
        <fullName evidence="2">Putative regulatory protein, FmdB family</fullName>
    </submittedName>
</protein>
<dbReference type="Proteomes" id="UP000192783">
    <property type="component" value="Unassembled WGS sequence"/>
</dbReference>
<evidence type="ECO:0000313" key="2">
    <source>
        <dbReference type="EMBL" id="SMC27714.1"/>
    </source>
</evidence>
<keyword evidence="3" id="KW-1185">Reference proteome</keyword>
<feature type="domain" description="Putative regulatory protein FmdB zinc ribbon" evidence="1">
    <location>
        <begin position="1"/>
        <end position="41"/>
    </location>
</feature>
<name>A0A1W1XV45_9BACT</name>
<dbReference type="AlphaFoldDB" id="A0A1W1XV45"/>
<reference evidence="2 3" key="1">
    <citation type="submission" date="2017-04" db="EMBL/GenBank/DDBJ databases">
        <authorList>
            <person name="Afonso C.L."/>
            <person name="Miller P.J."/>
            <person name="Scott M.A."/>
            <person name="Spackman E."/>
            <person name="Goraichik I."/>
            <person name="Dimitrov K.M."/>
            <person name="Suarez D.L."/>
            <person name="Swayne D.E."/>
        </authorList>
    </citation>
    <scope>NUCLEOTIDE SEQUENCE [LARGE SCALE GENOMIC DNA]</scope>
    <source>
        <strain evidence="2 3">DSM 13146</strain>
    </source>
</reference>
<dbReference type="InterPro" id="IPR013429">
    <property type="entry name" value="Regulatory_FmdB_Zinc_ribbon"/>
</dbReference>
<evidence type="ECO:0000259" key="1">
    <source>
        <dbReference type="SMART" id="SM00834"/>
    </source>
</evidence>
<dbReference type="RefSeq" id="WP_084058938.1">
    <property type="nucleotide sequence ID" value="NZ_FWXF01000023.1"/>
</dbReference>
<dbReference type="Pfam" id="PF09723">
    <property type="entry name" value="Zn_ribbon_8"/>
    <property type="match status" value="1"/>
</dbReference>
<dbReference type="SMART" id="SM00834">
    <property type="entry name" value="CxxC_CXXC_SSSS"/>
    <property type="match status" value="1"/>
</dbReference>